<comment type="caution">
    <text evidence="1">The sequence shown here is derived from an EMBL/GenBank/DDBJ whole genome shotgun (WGS) entry which is preliminary data.</text>
</comment>
<accession>A0A940DEI1</accession>
<dbReference type="EMBL" id="JADINE010000015">
    <property type="protein sequence ID" value="MBO8407019.1"/>
    <property type="molecule type" value="Genomic_DNA"/>
</dbReference>
<evidence type="ECO:0000313" key="2">
    <source>
        <dbReference type="Proteomes" id="UP000721442"/>
    </source>
</evidence>
<name>A0A940DEI1_9PROT</name>
<evidence type="ECO:0000313" key="1">
    <source>
        <dbReference type="EMBL" id="MBO8407019.1"/>
    </source>
</evidence>
<sequence>MAVKMNDFLLEYFKRMIFRQMPIEQFVHYCDFVKADDMAGNMKEWRDTLLEKDAAGNLVTDGAGLYVRKDYPDPFSGDFELDPAEWEKMFRAFNNAFQEMDAYKNSFKYEKKPTDFLNKYFGSAGQLFSYTTATIAAETKITELKNILETHASQLKPRLSGFFNEDFTWDDLITGITDKKYNKNPSFRDKMISIAETLAADTQVPATSVVYSVVGRKLDFSAISDGFNGGPISTAKMTQFQLVYRDLLRELYTNTKAFEQFSAHDPTKISKMLNEAKGRLDYNDTNSKGYISPKRPDSLTLPQRISEWWDKTYSNYLEKYVKLTPDRMFISLQAKAIFQEIDKLHLNPADGLGKVLENADKISGKLKVKYKKAPDHFEWFTKTLTELKNTMGKGKAFEKALSNGHAMNMLVQQIIIKAVKENKIDEAKTTLEILPVLRYAYTTSRIMDVFNKSDLTIFSDKSYSWNKDNPAMQFITNAMDMGIKKAFQLAGYGITIAGNAINRIGTKFNGKMGKSLRNARNAKMDEWSQQRSDLESNVSRYEMERDVKRTELRDLINAGNSPIQLKRDIRGYERRRDLAWQSFDNRLEKLTQIWATMTYTPGANPTDVKILEDIVSKLRDDINADIDPAQVSAITDVTVQREVKRMLARRNNFTQNSNDLRDSQTKYQELVNAKNAITEYDQLIDKANDDLANWDSNHKDKYAELMAYWDLCNSGFNKSWFGNRDAEQKKFTKNMVPLVQARLNAYRVA</sequence>
<reference evidence="1" key="2">
    <citation type="journal article" date="2021" name="PeerJ">
        <title>Extensive microbial diversity within the chicken gut microbiome revealed by metagenomics and culture.</title>
        <authorList>
            <person name="Gilroy R."/>
            <person name="Ravi A."/>
            <person name="Getino M."/>
            <person name="Pursley I."/>
            <person name="Horton D.L."/>
            <person name="Alikhan N.F."/>
            <person name="Baker D."/>
            <person name="Gharbi K."/>
            <person name="Hall N."/>
            <person name="Watson M."/>
            <person name="Adriaenssens E.M."/>
            <person name="Foster-Nyarko E."/>
            <person name="Jarju S."/>
            <person name="Secka A."/>
            <person name="Antonio M."/>
            <person name="Oren A."/>
            <person name="Chaudhuri R.R."/>
            <person name="La Ragione R."/>
            <person name="Hildebrand F."/>
            <person name="Pallen M.J."/>
        </authorList>
    </citation>
    <scope>NUCLEOTIDE SEQUENCE</scope>
    <source>
        <strain evidence="1">B1-16210</strain>
    </source>
</reference>
<proteinExistence type="predicted"/>
<dbReference type="Proteomes" id="UP000721442">
    <property type="component" value="Unassembled WGS sequence"/>
</dbReference>
<protein>
    <submittedName>
        <fullName evidence="1">Uncharacterized protein</fullName>
    </submittedName>
</protein>
<organism evidence="1 2">
    <name type="scientific">Candidatus Enterousia excrementavium</name>
    <dbReference type="NCBI Taxonomy" id="2840789"/>
    <lineage>
        <taxon>Bacteria</taxon>
        <taxon>Pseudomonadati</taxon>
        <taxon>Pseudomonadota</taxon>
        <taxon>Alphaproteobacteria</taxon>
        <taxon>Candidatus Enterousia</taxon>
    </lineage>
</organism>
<gene>
    <name evidence="1" type="ORF">IAC77_00985</name>
</gene>
<reference evidence="1" key="1">
    <citation type="submission" date="2020-10" db="EMBL/GenBank/DDBJ databases">
        <authorList>
            <person name="Gilroy R."/>
        </authorList>
    </citation>
    <scope>NUCLEOTIDE SEQUENCE</scope>
    <source>
        <strain evidence="1">B1-16210</strain>
    </source>
</reference>
<dbReference type="AlphaFoldDB" id="A0A940DEI1"/>